<dbReference type="CDD" id="cd09854">
    <property type="entry name" value="PIN_VapC-like"/>
    <property type="match status" value="1"/>
</dbReference>
<feature type="domain" description="PIN" evidence="1">
    <location>
        <begin position="3"/>
        <end position="114"/>
    </location>
</feature>
<gene>
    <name evidence="2" type="ORF">A9Q02_17620</name>
</gene>
<dbReference type="InterPro" id="IPR029060">
    <property type="entry name" value="PIN-like_dom_sf"/>
</dbReference>
<comment type="caution">
    <text evidence="2">The sequence shown here is derived from an EMBL/GenBank/DDBJ whole genome shotgun (WGS) entry which is preliminary data.</text>
</comment>
<dbReference type="RefSeq" id="WP_097654137.1">
    <property type="nucleotide sequence ID" value="NZ_LYXE01000125.1"/>
</dbReference>
<protein>
    <recommendedName>
        <fullName evidence="1">PIN domain-containing protein</fullName>
    </recommendedName>
</protein>
<dbReference type="Gene3D" id="3.40.50.1010">
    <property type="entry name" value="5'-nuclease"/>
    <property type="match status" value="1"/>
</dbReference>
<dbReference type="Proteomes" id="UP000220922">
    <property type="component" value="Unassembled WGS sequence"/>
</dbReference>
<evidence type="ECO:0000313" key="3">
    <source>
        <dbReference type="Proteomes" id="UP000220922"/>
    </source>
</evidence>
<dbReference type="SUPFAM" id="SSF88723">
    <property type="entry name" value="PIN domain-like"/>
    <property type="match status" value="1"/>
</dbReference>
<name>A0A2H3KIS1_9CHLR</name>
<sequence>MNVLLDTNSVLDVLLDRAPCVVEASAVWDACDRGRLVGFLPASTLTDIFSIARRTTDLARAQVAVGLCLAAFAIAPVDRQTLEDATALPGHDFEDNLLVACAIRLGVAAIVTRNGADFAHAPMPVLTPAELMAQL</sequence>
<dbReference type="Pfam" id="PF13470">
    <property type="entry name" value="PIN_3"/>
    <property type="match status" value="1"/>
</dbReference>
<evidence type="ECO:0000259" key="1">
    <source>
        <dbReference type="Pfam" id="PF13470"/>
    </source>
</evidence>
<dbReference type="OrthoDB" id="9787727at2"/>
<dbReference type="InterPro" id="IPR002716">
    <property type="entry name" value="PIN_dom"/>
</dbReference>
<keyword evidence="3" id="KW-1185">Reference proteome</keyword>
<reference evidence="2 3" key="1">
    <citation type="submission" date="2016-05" db="EMBL/GenBank/DDBJ databases">
        <authorList>
            <person name="Lavstsen T."/>
            <person name="Jespersen J.S."/>
        </authorList>
    </citation>
    <scope>NUCLEOTIDE SEQUENCE [LARGE SCALE GENOMIC DNA]</scope>
    <source>
        <strain evidence="2 3">B7-9</strain>
    </source>
</reference>
<proteinExistence type="predicted"/>
<organism evidence="2 3">
    <name type="scientific">Candidatus Chloroploca asiatica</name>
    <dbReference type="NCBI Taxonomy" id="1506545"/>
    <lineage>
        <taxon>Bacteria</taxon>
        <taxon>Bacillati</taxon>
        <taxon>Chloroflexota</taxon>
        <taxon>Chloroflexia</taxon>
        <taxon>Chloroflexales</taxon>
        <taxon>Chloroflexineae</taxon>
        <taxon>Oscillochloridaceae</taxon>
        <taxon>Candidatus Chloroploca</taxon>
    </lineage>
</organism>
<evidence type="ECO:0000313" key="2">
    <source>
        <dbReference type="EMBL" id="PDV97763.1"/>
    </source>
</evidence>
<dbReference type="AlphaFoldDB" id="A0A2H3KIS1"/>
<dbReference type="EMBL" id="LYXE01000125">
    <property type="protein sequence ID" value="PDV97763.1"/>
    <property type="molecule type" value="Genomic_DNA"/>
</dbReference>
<accession>A0A2H3KIS1</accession>